<reference evidence="1" key="2">
    <citation type="journal article" date="2022" name="New Phytol.">
        <title>Evolutionary transition to the ectomycorrhizal habit in the genomes of a hyperdiverse lineage of mushroom-forming fungi.</title>
        <authorList>
            <person name="Looney B."/>
            <person name="Miyauchi S."/>
            <person name="Morin E."/>
            <person name="Drula E."/>
            <person name="Courty P.E."/>
            <person name="Kohler A."/>
            <person name="Kuo A."/>
            <person name="LaButti K."/>
            <person name="Pangilinan J."/>
            <person name="Lipzen A."/>
            <person name="Riley R."/>
            <person name="Andreopoulos W."/>
            <person name="He G."/>
            <person name="Johnson J."/>
            <person name="Nolan M."/>
            <person name="Tritt A."/>
            <person name="Barry K.W."/>
            <person name="Grigoriev I.V."/>
            <person name="Nagy L.G."/>
            <person name="Hibbett D."/>
            <person name="Henrissat B."/>
            <person name="Matheny P.B."/>
            <person name="Labbe J."/>
            <person name="Martin F.M."/>
        </authorList>
    </citation>
    <scope>NUCLEOTIDE SEQUENCE</scope>
    <source>
        <strain evidence="1">HHB10654</strain>
    </source>
</reference>
<comment type="caution">
    <text evidence="1">The sequence shown here is derived from an EMBL/GenBank/DDBJ whole genome shotgun (WGS) entry which is preliminary data.</text>
</comment>
<accession>A0ACB8TIT4</accession>
<gene>
    <name evidence="1" type="ORF">BV25DRAFT_560140</name>
</gene>
<dbReference type="EMBL" id="MU277188">
    <property type="protein sequence ID" value="KAI0068308.1"/>
    <property type="molecule type" value="Genomic_DNA"/>
</dbReference>
<evidence type="ECO:0000313" key="1">
    <source>
        <dbReference type="EMBL" id="KAI0068308.1"/>
    </source>
</evidence>
<dbReference type="Proteomes" id="UP000814140">
    <property type="component" value="Unassembled WGS sequence"/>
</dbReference>
<proteinExistence type="predicted"/>
<reference evidence="1" key="1">
    <citation type="submission" date="2021-03" db="EMBL/GenBank/DDBJ databases">
        <authorList>
            <consortium name="DOE Joint Genome Institute"/>
            <person name="Ahrendt S."/>
            <person name="Looney B.P."/>
            <person name="Miyauchi S."/>
            <person name="Morin E."/>
            <person name="Drula E."/>
            <person name="Courty P.E."/>
            <person name="Chicoki N."/>
            <person name="Fauchery L."/>
            <person name="Kohler A."/>
            <person name="Kuo A."/>
            <person name="Labutti K."/>
            <person name="Pangilinan J."/>
            <person name="Lipzen A."/>
            <person name="Riley R."/>
            <person name="Andreopoulos W."/>
            <person name="He G."/>
            <person name="Johnson J."/>
            <person name="Barry K.W."/>
            <person name="Grigoriev I.V."/>
            <person name="Nagy L."/>
            <person name="Hibbett D."/>
            <person name="Henrissat B."/>
            <person name="Matheny P.B."/>
            <person name="Labbe J."/>
            <person name="Martin F."/>
        </authorList>
    </citation>
    <scope>NUCLEOTIDE SEQUENCE</scope>
    <source>
        <strain evidence="1">HHB10654</strain>
    </source>
</reference>
<protein>
    <submittedName>
        <fullName evidence="1">Uncharacterized protein</fullName>
    </submittedName>
</protein>
<name>A0ACB8TIT4_9AGAM</name>
<keyword evidence="2" id="KW-1185">Reference proteome</keyword>
<sequence length="471" mass="53077">MQRTQRLVVVRWLSRVCLASTMNPHQAPPNPIFPVNPFYQTGNPAVAQNQGLLNPQLYLAQMSNPLNPLGLSPQQMQMLQMQQQQLMQLPLQQPLMFNILPNVYDANKPIGEYPDDDQILLNALCTAKANGTSYRLAMEGLHGRNHHSASAWKDYYLDNMSDINEKLSRPNANGVKTAKKPHRFQSSDYTPSSQSSRDPMPKRAAHATESLASTSQRLPNRIPSTVRPSWAQYKSLVPSRSPSPPNTIIPGPHGNAYTPADQQFFMDYIAWELNKNCALTKGELVAGLALKVPHHSKYSWARYWSRLHLAEELLAAAHCSSTNRVARDEEDWEDQRSQSQDSGDDYVPDGGDDVPVGNPKMGITGQDHTPADLDAMAQWVARYSEDEWSKMTNKEKWHPFSEQYTQRTLKSWTEGWQTRKRYCSVQIGIVMKLTGSARPSLPVTPGTVTEQRRGGDSKSFLVAIVEFYRLC</sequence>
<evidence type="ECO:0000313" key="2">
    <source>
        <dbReference type="Proteomes" id="UP000814140"/>
    </source>
</evidence>
<organism evidence="1 2">
    <name type="scientific">Artomyces pyxidatus</name>
    <dbReference type="NCBI Taxonomy" id="48021"/>
    <lineage>
        <taxon>Eukaryota</taxon>
        <taxon>Fungi</taxon>
        <taxon>Dikarya</taxon>
        <taxon>Basidiomycota</taxon>
        <taxon>Agaricomycotina</taxon>
        <taxon>Agaricomycetes</taxon>
        <taxon>Russulales</taxon>
        <taxon>Auriscalpiaceae</taxon>
        <taxon>Artomyces</taxon>
    </lineage>
</organism>